<evidence type="ECO:0000313" key="1">
    <source>
        <dbReference type="EMBL" id="MCI0129227.1"/>
    </source>
</evidence>
<gene>
    <name evidence="1" type="ORF">ML536_20535</name>
</gene>
<keyword evidence="2" id="KW-1185">Reference proteome</keyword>
<dbReference type="AlphaFoldDB" id="A0AA41QRV3"/>
<organism evidence="1 2">
    <name type="scientific">Paradevosia shaoguanensis</name>
    <dbReference type="NCBI Taxonomy" id="1335043"/>
    <lineage>
        <taxon>Bacteria</taxon>
        <taxon>Pseudomonadati</taxon>
        <taxon>Pseudomonadota</taxon>
        <taxon>Alphaproteobacteria</taxon>
        <taxon>Hyphomicrobiales</taxon>
        <taxon>Devosiaceae</taxon>
        <taxon>Paradevosia</taxon>
    </lineage>
</organism>
<protein>
    <submittedName>
        <fullName evidence="1">Uncharacterized protein</fullName>
    </submittedName>
</protein>
<sequence>MATREEFRPYIQRRIATYESEIAELKTQLDLMKSGRLELWSRTLDGEVDETPRAIASCHSQIILLEEAIKMMRAKLSD</sequence>
<dbReference type="RefSeq" id="WP_281737168.1">
    <property type="nucleotide sequence ID" value="NZ_JAKETQ010000004.1"/>
</dbReference>
<accession>A0AA41QRV3</accession>
<dbReference type="EMBL" id="JALAZD010000004">
    <property type="protein sequence ID" value="MCI0129227.1"/>
    <property type="molecule type" value="Genomic_DNA"/>
</dbReference>
<comment type="caution">
    <text evidence="1">The sequence shown here is derived from an EMBL/GenBank/DDBJ whole genome shotgun (WGS) entry which is preliminary data.</text>
</comment>
<reference evidence="1" key="1">
    <citation type="submission" date="2022-03" db="EMBL/GenBank/DDBJ databases">
        <title>The complete genome sequence of a Methyloterrigena soli.</title>
        <authorList>
            <person name="Zi Z."/>
        </authorList>
    </citation>
    <scope>NUCLEOTIDE SEQUENCE</scope>
    <source>
        <strain evidence="1">M48</strain>
    </source>
</reference>
<proteinExistence type="predicted"/>
<evidence type="ECO:0000313" key="2">
    <source>
        <dbReference type="Proteomes" id="UP001156140"/>
    </source>
</evidence>
<dbReference type="Proteomes" id="UP001156140">
    <property type="component" value="Unassembled WGS sequence"/>
</dbReference>
<name>A0AA41QRV3_9HYPH</name>